<sequence>MSLAAPAFDVVMLGGDIGVYSLARAFHEAFGVRSTVISRIATGPVDSAIIDNVLLGAEASNEDHIAELLRRGRERTAAESALGRESIPVLLLANTDGYSRLFAAHRAELDAYYRISLVDVATLDQISDKGRFAEACTEIGVPTPITHIEDFSGAVEPGWAPSAMTIPFPVVAKAAASSVHELVDYPGKKKVNFIQTPAELDDLWTRLKDAGFRDRFIVQELVPGDDTWMRSVTAYRDHRGSVTLMCTAQVLLEEHTPSALGNPCAMITTPFPEAMAHARSLLDHLDYRGFANFDAKVDPRDGSFRFLEVNPRIGRNNYYVTGAGANVARFIVADLIEDRAAEPVTVTNEIVYSVVPKKLLLRYITDETLRRHVKQVMRKGVVHPLRYRAEGPKRRAYVLAAKANHVKKFLTYYPRPTESGF</sequence>
<dbReference type="GO" id="GO:0016874">
    <property type="term" value="F:ligase activity"/>
    <property type="evidence" value="ECO:0007669"/>
    <property type="project" value="UniProtKB-KW"/>
</dbReference>
<comment type="caution">
    <text evidence="3">The sequence shown here is derived from an EMBL/GenBank/DDBJ whole genome shotgun (WGS) entry which is preliminary data.</text>
</comment>
<evidence type="ECO:0000313" key="4">
    <source>
        <dbReference type="Proteomes" id="UP001500390"/>
    </source>
</evidence>
<proteinExistence type="predicted"/>
<dbReference type="InterPro" id="IPR011761">
    <property type="entry name" value="ATP-grasp"/>
</dbReference>
<dbReference type="Gene3D" id="3.30.470.20">
    <property type="entry name" value="ATP-grasp fold, B domain"/>
    <property type="match status" value="1"/>
</dbReference>
<dbReference type="Proteomes" id="UP001500390">
    <property type="component" value="Unassembled WGS sequence"/>
</dbReference>
<name>A0ABP8JAZ4_9MICO</name>
<dbReference type="EMBL" id="BAABFX010000009">
    <property type="protein sequence ID" value="GAA4387997.1"/>
    <property type="molecule type" value="Genomic_DNA"/>
</dbReference>
<dbReference type="InterPro" id="IPR005479">
    <property type="entry name" value="CPAse_ATP-bd"/>
</dbReference>
<accession>A0ABP8JAZ4</accession>
<keyword evidence="1" id="KW-0067">ATP-binding</keyword>
<organism evidence="3 4">
    <name type="scientific">Ornithinibacter aureus</name>
    <dbReference type="NCBI Taxonomy" id="622664"/>
    <lineage>
        <taxon>Bacteria</taxon>
        <taxon>Bacillati</taxon>
        <taxon>Actinomycetota</taxon>
        <taxon>Actinomycetes</taxon>
        <taxon>Micrococcales</taxon>
        <taxon>Intrasporangiaceae</taxon>
        <taxon>Ornithinibacter</taxon>
    </lineage>
</organism>
<keyword evidence="1" id="KW-0547">Nucleotide-binding</keyword>
<protein>
    <submittedName>
        <fullName evidence="3">Carboxylate--amine ligase</fullName>
    </submittedName>
</protein>
<evidence type="ECO:0000256" key="1">
    <source>
        <dbReference type="PROSITE-ProRule" id="PRU00409"/>
    </source>
</evidence>
<dbReference type="RefSeq" id="WP_159899211.1">
    <property type="nucleotide sequence ID" value="NZ_BAABFX010000009.1"/>
</dbReference>
<dbReference type="PROSITE" id="PS50975">
    <property type="entry name" value="ATP_GRASP"/>
    <property type="match status" value="1"/>
</dbReference>
<keyword evidence="4" id="KW-1185">Reference proteome</keyword>
<reference evidence="4" key="1">
    <citation type="journal article" date="2019" name="Int. J. Syst. Evol. Microbiol.">
        <title>The Global Catalogue of Microorganisms (GCM) 10K type strain sequencing project: providing services to taxonomists for standard genome sequencing and annotation.</title>
        <authorList>
            <consortium name="The Broad Institute Genomics Platform"/>
            <consortium name="The Broad Institute Genome Sequencing Center for Infectious Disease"/>
            <person name="Wu L."/>
            <person name="Ma J."/>
        </authorList>
    </citation>
    <scope>NUCLEOTIDE SEQUENCE [LARGE SCALE GENOMIC DNA]</scope>
    <source>
        <strain evidence="4">JCM 17738</strain>
    </source>
</reference>
<dbReference type="Pfam" id="PF02786">
    <property type="entry name" value="CPSase_L_D2"/>
    <property type="match status" value="1"/>
</dbReference>
<feature type="domain" description="ATP-grasp" evidence="2">
    <location>
        <begin position="133"/>
        <end position="336"/>
    </location>
</feature>
<dbReference type="SUPFAM" id="SSF56059">
    <property type="entry name" value="Glutathione synthetase ATP-binding domain-like"/>
    <property type="match status" value="1"/>
</dbReference>
<keyword evidence="3" id="KW-0436">Ligase</keyword>
<gene>
    <name evidence="3" type="ORF">GCM10023153_02860</name>
</gene>
<evidence type="ECO:0000313" key="3">
    <source>
        <dbReference type="EMBL" id="GAA4387997.1"/>
    </source>
</evidence>
<evidence type="ECO:0000259" key="2">
    <source>
        <dbReference type="PROSITE" id="PS50975"/>
    </source>
</evidence>